<reference evidence="1 2" key="1">
    <citation type="submission" date="2016-04" db="EMBL/GenBank/DDBJ databases">
        <title>Sequence analysis of the Plodia interpunctella granulovirus genome: Discovery of an unusual inhibitor-of-apoptosis (IAP) gene.</title>
        <authorList>
            <person name="Harrison R.L."/>
            <person name="Rowley D.L."/>
            <person name="Funk C.J."/>
        </authorList>
    </citation>
    <scope>NUCLEOTIDE SEQUENCE [LARGE SCALE GENOMIC DNA]</scope>
    <source>
        <strain evidence="1">Cambridge</strain>
    </source>
</reference>
<name>A0A1L5JGY1_9BBAC</name>
<dbReference type="OrthoDB" id="27550at10239"/>
<dbReference type="GeneID" id="30685009"/>
<sequence length="78" mass="9392">MDNILEYEEQIEWTKIRDLYIYVQNIPDLDDNLLKIIINLVEGFTEMINKENKTTVLIQIKSLLEQIKDRHLHYESSL</sequence>
<protein>
    <submittedName>
        <fullName evidence="1">ORF5</fullName>
    </submittedName>
</protein>
<organism evidence="1 2">
    <name type="scientific">Plodia interpunctella granulovirus</name>
    <dbReference type="NCBI Taxonomy" id="262175"/>
    <lineage>
        <taxon>Viruses</taxon>
        <taxon>Viruses incertae sedis</taxon>
        <taxon>Naldaviricetes</taxon>
        <taxon>Lefavirales</taxon>
        <taxon>Baculoviridae</taxon>
        <taxon>Betabaculovirus</taxon>
        <taxon>Betabaculovirus plinterpunctellae</taxon>
    </lineage>
</organism>
<dbReference type="KEGG" id="vg:30685009"/>
<evidence type="ECO:0000313" key="2">
    <source>
        <dbReference type="Proteomes" id="UP000204293"/>
    </source>
</evidence>
<accession>A0A1L5JGY1</accession>
<keyword evidence="2" id="KW-1185">Reference proteome</keyword>
<evidence type="ECO:0000313" key="1">
    <source>
        <dbReference type="EMBL" id="APO13889.1"/>
    </source>
</evidence>
<dbReference type="RefSeq" id="YP_009330137.1">
    <property type="nucleotide sequence ID" value="NC_032255.1"/>
</dbReference>
<dbReference type="EMBL" id="KX151395">
    <property type="protein sequence ID" value="APO13889.1"/>
    <property type="molecule type" value="Genomic_DNA"/>
</dbReference>
<dbReference type="Proteomes" id="UP000204293">
    <property type="component" value="Segment"/>
</dbReference>
<proteinExistence type="predicted"/>